<evidence type="ECO:0000259" key="4">
    <source>
        <dbReference type="PROSITE" id="PS50887"/>
    </source>
</evidence>
<dbReference type="Proteomes" id="UP001595979">
    <property type="component" value="Unassembled WGS sequence"/>
</dbReference>
<dbReference type="PANTHER" id="PTHR33121">
    <property type="entry name" value="CYCLIC DI-GMP PHOSPHODIESTERASE PDEF"/>
    <property type="match status" value="1"/>
</dbReference>
<feature type="transmembrane region" description="Helical" evidence="2">
    <location>
        <begin position="116"/>
        <end position="133"/>
    </location>
</feature>
<keyword evidence="2" id="KW-1133">Transmembrane helix</keyword>
<dbReference type="RefSeq" id="WP_380047678.1">
    <property type="nucleotide sequence ID" value="NZ_JBHSOH010000006.1"/>
</dbReference>
<feature type="coiled-coil region" evidence="1">
    <location>
        <begin position="361"/>
        <end position="388"/>
    </location>
</feature>
<evidence type="ECO:0000259" key="3">
    <source>
        <dbReference type="PROSITE" id="PS50883"/>
    </source>
</evidence>
<dbReference type="Gene3D" id="3.20.20.450">
    <property type="entry name" value="EAL domain"/>
    <property type="match status" value="1"/>
</dbReference>
<dbReference type="CDD" id="cd01948">
    <property type="entry name" value="EAL"/>
    <property type="match status" value="1"/>
</dbReference>
<gene>
    <name evidence="5" type="ORF">ACFPQ6_06820</name>
</gene>
<dbReference type="InterPro" id="IPR043128">
    <property type="entry name" value="Rev_trsase/Diguanyl_cyclase"/>
</dbReference>
<dbReference type="SMART" id="SM00052">
    <property type="entry name" value="EAL"/>
    <property type="match status" value="1"/>
</dbReference>
<feature type="transmembrane region" description="Helical" evidence="2">
    <location>
        <begin position="139"/>
        <end position="156"/>
    </location>
</feature>
<dbReference type="InterPro" id="IPR029787">
    <property type="entry name" value="Nucleotide_cyclase"/>
</dbReference>
<dbReference type="Pfam" id="PF00563">
    <property type="entry name" value="EAL"/>
    <property type="match status" value="1"/>
</dbReference>
<feature type="transmembrane region" description="Helical" evidence="2">
    <location>
        <begin position="20"/>
        <end position="42"/>
    </location>
</feature>
<feature type="transmembrane region" description="Helical" evidence="2">
    <location>
        <begin position="54"/>
        <end position="73"/>
    </location>
</feature>
<dbReference type="PROSITE" id="PS50883">
    <property type="entry name" value="EAL"/>
    <property type="match status" value="1"/>
</dbReference>
<organism evidence="5 6">
    <name type="scientific">Deinococcus petrolearius</name>
    <dbReference type="NCBI Taxonomy" id="1751295"/>
    <lineage>
        <taxon>Bacteria</taxon>
        <taxon>Thermotogati</taxon>
        <taxon>Deinococcota</taxon>
        <taxon>Deinococci</taxon>
        <taxon>Deinococcales</taxon>
        <taxon>Deinococcaceae</taxon>
        <taxon>Deinococcus</taxon>
    </lineage>
</organism>
<dbReference type="InterPro" id="IPR001633">
    <property type="entry name" value="EAL_dom"/>
</dbReference>
<keyword evidence="2" id="KW-0812">Transmembrane</keyword>
<evidence type="ECO:0000256" key="2">
    <source>
        <dbReference type="SAM" id="Phobius"/>
    </source>
</evidence>
<dbReference type="InterPro" id="IPR035919">
    <property type="entry name" value="EAL_sf"/>
</dbReference>
<dbReference type="CDD" id="cd01949">
    <property type="entry name" value="GGDEF"/>
    <property type="match status" value="1"/>
</dbReference>
<evidence type="ECO:0000313" key="6">
    <source>
        <dbReference type="Proteomes" id="UP001595979"/>
    </source>
</evidence>
<feature type="transmembrane region" description="Helical" evidence="2">
    <location>
        <begin position="168"/>
        <end position="189"/>
    </location>
</feature>
<dbReference type="NCBIfam" id="TIGR00254">
    <property type="entry name" value="GGDEF"/>
    <property type="match status" value="1"/>
</dbReference>
<accession>A0ABW1DJN6</accession>
<dbReference type="EMBL" id="JBHSOH010000006">
    <property type="protein sequence ID" value="MFC5848019.1"/>
    <property type="molecule type" value="Genomic_DNA"/>
</dbReference>
<comment type="caution">
    <text evidence="5">The sequence shown here is derived from an EMBL/GenBank/DDBJ whole genome shotgun (WGS) entry which is preliminary data.</text>
</comment>
<reference evidence="6" key="1">
    <citation type="journal article" date="2019" name="Int. J. Syst. Evol. Microbiol.">
        <title>The Global Catalogue of Microorganisms (GCM) 10K type strain sequencing project: providing services to taxonomists for standard genome sequencing and annotation.</title>
        <authorList>
            <consortium name="The Broad Institute Genomics Platform"/>
            <consortium name="The Broad Institute Genome Sequencing Center for Infectious Disease"/>
            <person name="Wu L."/>
            <person name="Ma J."/>
        </authorList>
    </citation>
    <scope>NUCLEOTIDE SEQUENCE [LARGE SCALE GENOMIC DNA]</scope>
    <source>
        <strain evidence="6">CGMCC 1.15053</strain>
    </source>
</reference>
<dbReference type="Pfam" id="PF00990">
    <property type="entry name" value="GGDEF"/>
    <property type="match status" value="1"/>
</dbReference>
<dbReference type="Gene3D" id="3.30.70.270">
    <property type="match status" value="1"/>
</dbReference>
<feature type="domain" description="EAL" evidence="3">
    <location>
        <begin position="375"/>
        <end position="633"/>
    </location>
</feature>
<dbReference type="SUPFAM" id="SSF55073">
    <property type="entry name" value="Nucleotide cyclase"/>
    <property type="match status" value="1"/>
</dbReference>
<protein>
    <submittedName>
        <fullName evidence="5">Bifunctional diguanylate cyclase/phosphodiesterase</fullName>
    </submittedName>
</protein>
<dbReference type="InterPro" id="IPR000160">
    <property type="entry name" value="GGDEF_dom"/>
</dbReference>
<proteinExistence type="predicted"/>
<keyword evidence="6" id="KW-1185">Reference proteome</keyword>
<evidence type="ECO:0000256" key="1">
    <source>
        <dbReference type="SAM" id="Coils"/>
    </source>
</evidence>
<name>A0ABW1DJN6_9DEIO</name>
<dbReference type="SUPFAM" id="SSF141868">
    <property type="entry name" value="EAL domain-like"/>
    <property type="match status" value="1"/>
</dbReference>
<keyword evidence="2" id="KW-0472">Membrane</keyword>
<sequence>MTRPQRTSVPRAGAVSDVNWHRPLLFAMPVAALAFGVGLVLDPISGQELALDQLLYPIAVVVLSGLSLSLWLIPHSIHWVITTLVFAMSGLFLSKLIAILYFMPQTYRVQIQMTETFFWIPALQVLSFFVPGLRGARQASLAFFALFFLVSGVYVFQALQSGKVSGIVYALLELNLANLALLVVMNMFISFKDRYVRSVSEVETMRQLMGTDLLTGLPNRQRIDEVLAGRVFAGQPFTLLFVDLDGFKLVNDTLGHVAGDQALQVAARRLQQAPGADTFVGRLSGDEFVVLVSGMPSGGQMVAERLLHDLSQPIVIDHQIVHLSASIGLSVYPDDAPDPRTLIQHADSAMYAVKSLGKSGIRRFEADTDSAIERLKQLERALSQAQQAGQLHVMYQPICSLHDGVVRKLETLLRWTHPTFGPVPADEFIPIAEHNGQIIALGSWALRAACRQAQRWNTVTGRAVVVSVNVSPLQFIQPDFVELVRSALDEAQLPASSLEIELTESAVMRRLDVIKSSLRELQAMGVKIAIDDFGTGYSSLSYLRDLPINCVKIDRSFVHDLSSPRRAPQFALALIEAVIGIAGTLELQVVAEGVETLKQLEMLRDLGCDLGQGYYLSPPLAEDAALDAFLAPALFAPRLPTPT</sequence>
<feature type="transmembrane region" description="Helical" evidence="2">
    <location>
        <begin position="79"/>
        <end position="104"/>
    </location>
</feature>
<keyword evidence="1" id="KW-0175">Coiled coil</keyword>
<dbReference type="InterPro" id="IPR050706">
    <property type="entry name" value="Cyclic-di-GMP_PDE-like"/>
</dbReference>
<dbReference type="SMART" id="SM00267">
    <property type="entry name" value="GGDEF"/>
    <property type="match status" value="1"/>
</dbReference>
<feature type="domain" description="GGDEF" evidence="4">
    <location>
        <begin position="235"/>
        <end position="366"/>
    </location>
</feature>
<evidence type="ECO:0000313" key="5">
    <source>
        <dbReference type="EMBL" id="MFC5848019.1"/>
    </source>
</evidence>
<dbReference type="PROSITE" id="PS50887">
    <property type="entry name" value="GGDEF"/>
    <property type="match status" value="1"/>
</dbReference>
<dbReference type="PANTHER" id="PTHR33121:SF71">
    <property type="entry name" value="OXYGEN SENSOR PROTEIN DOSP"/>
    <property type="match status" value="1"/>
</dbReference>